<protein>
    <submittedName>
        <fullName evidence="3">Uncharacterized protein</fullName>
    </submittedName>
</protein>
<dbReference type="SUPFAM" id="SSF110997">
    <property type="entry name" value="Sporulation related repeat"/>
    <property type="match status" value="1"/>
</dbReference>
<proteinExistence type="predicted"/>
<evidence type="ECO:0000256" key="1">
    <source>
        <dbReference type="SAM" id="MobiDB-lite"/>
    </source>
</evidence>
<reference evidence="3 4" key="1">
    <citation type="submission" date="2015-12" db="EMBL/GenBank/DDBJ databases">
        <title>Genome sequence of Aneurinibacillus soli.</title>
        <authorList>
            <person name="Lee J.S."/>
            <person name="Lee K.C."/>
            <person name="Kim K.K."/>
            <person name="Lee B.W."/>
        </authorList>
    </citation>
    <scope>NUCLEOTIDE SEQUENCE [LARGE SCALE GENOMIC DNA]</scope>
    <source>
        <strain evidence="3 4">CB4</strain>
    </source>
</reference>
<dbReference type="GO" id="GO:0042834">
    <property type="term" value="F:peptidoglycan binding"/>
    <property type="evidence" value="ECO:0007669"/>
    <property type="project" value="InterPro"/>
</dbReference>
<sequence length="376" mass="40711">MSKCPDYTIRTRPVPEASRKDTESKNPKVTLNTAPVSRLTDGSTAPVIEPVPIETDIPYEVETVPYVEEAVGRSGFMGGKKRNRNRNMHRLFAMRITGIVGGAIAVGLLFGYAALQMLAVPEKKQPPVPARSTAVRSDVQVPSPAASVPKPKAEAVVPAAQTKSVALAFPALSLYMVQGGVFTTKEGAMQEQAAYKQKGWPVYQVADGGKYAVFLGMGISKEDAVSIAQMYRDAGQAVYVKEKSVAASSVAITVPEGLAAKEVANITKIGEVQAALFKELSAMAGTGFRDGKVAPERMQRAVELHQQLLEKGRSLLAVTEEKKKPFIQAVLNEATTSVAAMKQFGSQSNRTYLWQAEEAMMKWMEASKLWQNSMKQ</sequence>
<evidence type="ECO:0000256" key="2">
    <source>
        <dbReference type="SAM" id="Phobius"/>
    </source>
</evidence>
<feature type="transmembrane region" description="Helical" evidence="2">
    <location>
        <begin position="92"/>
        <end position="115"/>
    </location>
</feature>
<accession>A0A0U5AT99</accession>
<dbReference type="OrthoDB" id="2680382at2"/>
<gene>
    <name evidence="3" type="ORF">CB4_01162</name>
</gene>
<feature type="region of interest" description="Disordered" evidence="1">
    <location>
        <begin position="1"/>
        <end position="29"/>
    </location>
</feature>
<dbReference type="AlphaFoldDB" id="A0A0U5AT99"/>
<dbReference type="Gene3D" id="3.30.70.1070">
    <property type="entry name" value="Sporulation related repeat"/>
    <property type="match status" value="1"/>
</dbReference>
<keyword evidence="2" id="KW-1133">Transmembrane helix</keyword>
<dbReference type="EMBL" id="AP017312">
    <property type="protein sequence ID" value="BAU26993.1"/>
    <property type="molecule type" value="Genomic_DNA"/>
</dbReference>
<dbReference type="InterPro" id="IPR007730">
    <property type="entry name" value="SPOR-like_dom"/>
</dbReference>
<dbReference type="KEGG" id="asoc:CB4_01162"/>
<dbReference type="Proteomes" id="UP000217696">
    <property type="component" value="Chromosome"/>
</dbReference>
<organism evidence="3 4">
    <name type="scientific">Aneurinibacillus soli</name>
    <dbReference type="NCBI Taxonomy" id="1500254"/>
    <lineage>
        <taxon>Bacteria</taxon>
        <taxon>Bacillati</taxon>
        <taxon>Bacillota</taxon>
        <taxon>Bacilli</taxon>
        <taxon>Bacillales</taxon>
        <taxon>Paenibacillaceae</taxon>
        <taxon>Aneurinibacillus group</taxon>
        <taxon>Aneurinibacillus</taxon>
    </lineage>
</organism>
<evidence type="ECO:0000313" key="3">
    <source>
        <dbReference type="EMBL" id="BAU26993.1"/>
    </source>
</evidence>
<name>A0A0U5AT99_9BACL</name>
<dbReference type="PROSITE" id="PS51724">
    <property type="entry name" value="SPOR"/>
    <property type="match status" value="1"/>
</dbReference>
<keyword evidence="2" id="KW-0472">Membrane</keyword>
<keyword evidence="4" id="KW-1185">Reference proteome</keyword>
<evidence type="ECO:0000313" key="4">
    <source>
        <dbReference type="Proteomes" id="UP000217696"/>
    </source>
</evidence>
<keyword evidence="2" id="KW-0812">Transmembrane</keyword>
<feature type="compositionally biased region" description="Basic and acidic residues" evidence="1">
    <location>
        <begin position="17"/>
        <end position="26"/>
    </location>
</feature>
<dbReference type="InterPro" id="IPR036680">
    <property type="entry name" value="SPOR-like_sf"/>
</dbReference>
<dbReference type="RefSeq" id="WP_096463984.1">
    <property type="nucleotide sequence ID" value="NZ_AP017312.1"/>
</dbReference>